<evidence type="ECO:0008006" key="2">
    <source>
        <dbReference type="Google" id="ProtNLM"/>
    </source>
</evidence>
<reference evidence="1" key="1">
    <citation type="submission" date="2018-05" db="EMBL/GenBank/DDBJ databases">
        <authorList>
            <person name="Lanie J.A."/>
            <person name="Ng W.-L."/>
            <person name="Kazmierczak K.M."/>
            <person name="Andrzejewski T.M."/>
            <person name="Davidsen T.M."/>
            <person name="Wayne K.J."/>
            <person name="Tettelin H."/>
            <person name="Glass J.I."/>
            <person name="Rusch D."/>
            <person name="Podicherti R."/>
            <person name="Tsui H.-C.T."/>
            <person name="Winkler M.E."/>
        </authorList>
    </citation>
    <scope>NUCLEOTIDE SEQUENCE</scope>
</reference>
<dbReference type="InterPro" id="IPR029069">
    <property type="entry name" value="HotDog_dom_sf"/>
</dbReference>
<dbReference type="Gene3D" id="3.10.129.10">
    <property type="entry name" value="Hotdog Thioesterase"/>
    <property type="match status" value="2"/>
</dbReference>
<accession>A0A381TV75</accession>
<gene>
    <name evidence="1" type="ORF">METZ01_LOCUS72578</name>
</gene>
<protein>
    <recommendedName>
        <fullName evidence="2">N-terminal of MaoC-like dehydratase domain-containing protein</fullName>
    </recommendedName>
</protein>
<dbReference type="EMBL" id="UINC01005195">
    <property type="protein sequence ID" value="SVA19724.1"/>
    <property type="molecule type" value="Genomic_DNA"/>
</dbReference>
<name>A0A381TV75_9ZZZZ</name>
<evidence type="ECO:0000313" key="1">
    <source>
        <dbReference type="EMBL" id="SVA19724.1"/>
    </source>
</evidence>
<organism evidence="1">
    <name type="scientific">marine metagenome</name>
    <dbReference type="NCBI Taxonomy" id="408172"/>
    <lineage>
        <taxon>unclassified sequences</taxon>
        <taxon>metagenomes</taxon>
        <taxon>ecological metagenomes</taxon>
    </lineage>
</organism>
<dbReference type="AlphaFoldDB" id="A0A381TV75"/>
<proteinExistence type="predicted"/>
<dbReference type="SUPFAM" id="SSF54637">
    <property type="entry name" value="Thioesterase/thiol ester dehydrase-isomerase"/>
    <property type="match status" value="2"/>
</dbReference>
<sequence>MSTYTSIAQNFSEESENRMHSDVEAQHYGFDGALVPGVAVFGHMSYPLVKQLGESWLNDYWTSIRLAKPAYHDDRLIMEHEQDGDDHRVRCIARDDVLIAEMVSSPSDDDIDPIATATPGQESGSRNEIKWDDIHIGEAFPAWTWTPDEAENDAYAMQVDDTLPLYADGILHPHAVLSMANRSFSRRYILPAWLHVGSEVSFRRTLHVGDTVEIRTVPVEKWKKNGHEFVDLYLSYLVDGEVAVEIKHTSIYKIAVR</sequence>